<dbReference type="Proteomes" id="UP001596056">
    <property type="component" value="Unassembled WGS sequence"/>
</dbReference>
<proteinExistence type="predicted"/>
<keyword evidence="2" id="KW-1185">Reference proteome</keyword>
<gene>
    <name evidence="1" type="ORF">ACFPOC_02605</name>
</gene>
<evidence type="ECO:0000313" key="2">
    <source>
        <dbReference type="Proteomes" id="UP001596056"/>
    </source>
</evidence>
<protein>
    <submittedName>
        <fullName evidence="1">Uncharacterized protein</fullName>
    </submittedName>
</protein>
<organism evidence="1 2">
    <name type="scientific">Rubellimicrobium aerolatum</name>
    <dbReference type="NCBI Taxonomy" id="490979"/>
    <lineage>
        <taxon>Bacteria</taxon>
        <taxon>Pseudomonadati</taxon>
        <taxon>Pseudomonadota</taxon>
        <taxon>Alphaproteobacteria</taxon>
        <taxon>Rhodobacterales</taxon>
        <taxon>Roseobacteraceae</taxon>
        <taxon>Rubellimicrobium</taxon>
    </lineage>
</organism>
<dbReference type="EMBL" id="JBHSNA010000002">
    <property type="protein sequence ID" value="MFC5565303.1"/>
    <property type="molecule type" value="Genomic_DNA"/>
</dbReference>
<comment type="caution">
    <text evidence="1">The sequence shown here is derived from an EMBL/GenBank/DDBJ whole genome shotgun (WGS) entry which is preliminary data.</text>
</comment>
<sequence length="124" mass="13651">MSTTSTNSILSASADHLAAAPNERSEIQIHGIRSFIDRHAVALYDTLDAAAGETGTNLLEDLVGVLSTPWPNSDHVLDLLGRIRDLLSEASFERLDKADRERSCRASMHDRVRWFGARLTDMGC</sequence>
<name>A0ABW0S8R9_9RHOB</name>
<dbReference type="RefSeq" id="WP_209837608.1">
    <property type="nucleotide sequence ID" value="NZ_JAGGJP010000002.1"/>
</dbReference>
<evidence type="ECO:0000313" key="1">
    <source>
        <dbReference type="EMBL" id="MFC5565303.1"/>
    </source>
</evidence>
<accession>A0ABW0S8R9</accession>
<reference evidence="2" key="1">
    <citation type="journal article" date="2019" name="Int. J. Syst. Evol. Microbiol.">
        <title>The Global Catalogue of Microorganisms (GCM) 10K type strain sequencing project: providing services to taxonomists for standard genome sequencing and annotation.</title>
        <authorList>
            <consortium name="The Broad Institute Genomics Platform"/>
            <consortium name="The Broad Institute Genome Sequencing Center for Infectious Disease"/>
            <person name="Wu L."/>
            <person name="Ma J."/>
        </authorList>
    </citation>
    <scope>NUCLEOTIDE SEQUENCE [LARGE SCALE GENOMIC DNA]</scope>
    <source>
        <strain evidence="2">KACC 11588</strain>
    </source>
</reference>